<dbReference type="InterPro" id="IPR013249">
    <property type="entry name" value="RNA_pol_sigma70_r4_t2"/>
</dbReference>
<evidence type="ECO:0000256" key="3">
    <source>
        <dbReference type="ARBA" id="ARBA00023082"/>
    </source>
</evidence>
<dbReference type="SUPFAM" id="SSF88946">
    <property type="entry name" value="Sigma2 domain of RNA polymerase sigma factors"/>
    <property type="match status" value="1"/>
</dbReference>
<feature type="domain" description="RNA polymerase sigma factor 70 region 4 type 2" evidence="6">
    <location>
        <begin position="119"/>
        <end position="170"/>
    </location>
</feature>
<keyword evidence="4" id="KW-0238">DNA-binding</keyword>
<keyword evidence="8" id="KW-1185">Reference proteome</keyword>
<dbReference type="OrthoDB" id="4184921at2"/>
<dbReference type="EMBL" id="VKAC01000006">
    <property type="protein sequence ID" value="TXR56084.1"/>
    <property type="molecule type" value="Genomic_DNA"/>
</dbReference>
<dbReference type="GO" id="GO:0003677">
    <property type="term" value="F:DNA binding"/>
    <property type="evidence" value="ECO:0007669"/>
    <property type="project" value="UniProtKB-KW"/>
</dbReference>
<keyword evidence="3" id="KW-0731">Sigma factor</keyword>
<dbReference type="InterPro" id="IPR013324">
    <property type="entry name" value="RNA_pol_sigma_r3/r4-like"/>
</dbReference>
<dbReference type="InterPro" id="IPR014284">
    <property type="entry name" value="RNA_pol_sigma-70_dom"/>
</dbReference>
<dbReference type="InterPro" id="IPR036388">
    <property type="entry name" value="WH-like_DNA-bd_sf"/>
</dbReference>
<name>A0A5C8ZF05_9ACTN</name>
<dbReference type="SUPFAM" id="SSF88659">
    <property type="entry name" value="Sigma3 and sigma4 domains of RNA polymerase sigma factors"/>
    <property type="match status" value="1"/>
</dbReference>
<dbReference type="PANTHER" id="PTHR43133">
    <property type="entry name" value="RNA POLYMERASE ECF-TYPE SIGMA FACTO"/>
    <property type="match status" value="1"/>
</dbReference>
<dbReference type="RefSeq" id="WP_147926516.1">
    <property type="nucleotide sequence ID" value="NZ_VKAC01000006.1"/>
</dbReference>
<evidence type="ECO:0000259" key="6">
    <source>
        <dbReference type="Pfam" id="PF08281"/>
    </source>
</evidence>
<dbReference type="GO" id="GO:0006352">
    <property type="term" value="P:DNA-templated transcription initiation"/>
    <property type="evidence" value="ECO:0007669"/>
    <property type="project" value="InterPro"/>
</dbReference>
<dbReference type="InterPro" id="IPR013325">
    <property type="entry name" value="RNA_pol_sigma_r2"/>
</dbReference>
<dbReference type="Pfam" id="PF08281">
    <property type="entry name" value="Sigma70_r4_2"/>
    <property type="match status" value="1"/>
</dbReference>
<protein>
    <submittedName>
        <fullName evidence="7">Sigma-70 family RNA polymerase sigma factor</fullName>
    </submittedName>
</protein>
<evidence type="ECO:0000313" key="8">
    <source>
        <dbReference type="Proteomes" id="UP000321234"/>
    </source>
</evidence>
<dbReference type="InterPro" id="IPR039425">
    <property type="entry name" value="RNA_pol_sigma-70-like"/>
</dbReference>
<sequence>MADSGVDDAQRRARFEALAGEVLEPLRRYLARRAGAAVADDAISDALLVLWRRLDDVPAPPEALPWAYGVARGCLANAERSARRQRLLAARVAVVDPPPQVTALHGEEGDDADRRDPGAVRVALAQLRPASAEVLRLWAWEELAPAQIAVVLGVTPNAVSIRLHRAKKELAEQLRKDGSGAGQVGAGGETR</sequence>
<evidence type="ECO:0000256" key="5">
    <source>
        <dbReference type="ARBA" id="ARBA00023163"/>
    </source>
</evidence>
<dbReference type="NCBIfam" id="TIGR02937">
    <property type="entry name" value="sigma70-ECF"/>
    <property type="match status" value="1"/>
</dbReference>
<gene>
    <name evidence="7" type="ORF">FMM08_11640</name>
</gene>
<dbReference type="AlphaFoldDB" id="A0A5C8ZF05"/>
<dbReference type="Gene3D" id="1.10.10.10">
    <property type="entry name" value="Winged helix-like DNA-binding domain superfamily/Winged helix DNA-binding domain"/>
    <property type="match status" value="1"/>
</dbReference>
<organism evidence="7 8">
    <name type="scientific">Quadrisphaera setariae</name>
    <dbReference type="NCBI Taxonomy" id="2593304"/>
    <lineage>
        <taxon>Bacteria</taxon>
        <taxon>Bacillati</taxon>
        <taxon>Actinomycetota</taxon>
        <taxon>Actinomycetes</taxon>
        <taxon>Kineosporiales</taxon>
        <taxon>Kineosporiaceae</taxon>
        <taxon>Quadrisphaera</taxon>
    </lineage>
</organism>
<dbReference type="Gene3D" id="1.10.1740.10">
    <property type="match status" value="1"/>
</dbReference>
<evidence type="ECO:0000256" key="4">
    <source>
        <dbReference type="ARBA" id="ARBA00023125"/>
    </source>
</evidence>
<evidence type="ECO:0000313" key="7">
    <source>
        <dbReference type="EMBL" id="TXR56084.1"/>
    </source>
</evidence>
<evidence type="ECO:0000256" key="2">
    <source>
        <dbReference type="ARBA" id="ARBA00023015"/>
    </source>
</evidence>
<accession>A0A5C8ZF05</accession>
<proteinExistence type="inferred from homology"/>
<dbReference type="Proteomes" id="UP000321234">
    <property type="component" value="Unassembled WGS sequence"/>
</dbReference>
<evidence type="ECO:0000256" key="1">
    <source>
        <dbReference type="ARBA" id="ARBA00010641"/>
    </source>
</evidence>
<keyword evidence="5" id="KW-0804">Transcription</keyword>
<comment type="caution">
    <text evidence="7">The sequence shown here is derived from an EMBL/GenBank/DDBJ whole genome shotgun (WGS) entry which is preliminary data.</text>
</comment>
<dbReference type="GO" id="GO:0016987">
    <property type="term" value="F:sigma factor activity"/>
    <property type="evidence" value="ECO:0007669"/>
    <property type="project" value="UniProtKB-KW"/>
</dbReference>
<comment type="similarity">
    <text evidence="1">Belongs to the sigma-70 factor family. ECF subfamily.</text>
</comment>
<keyword evidence="2" id="KW-0805">Transcription regulation</keyword>
<reference evidence="7 8" key="1">
    <citation type="submission" date="2019-07" db="EMBL/GenBank/DDBJ databases">
        <title>Quadrisphaera sp. strain DD2A genome sequencing and assembly.</title>
        <authorList>
            <person name="Kim I."/>
        </authorList>
    </citation>
    <scope>NUCLEOTIDE SEQUENCE [LARGE SCALE GENOMIC DNA]</scope>
    <source>
        <strain evidence="7 8">DD2A</strain>
    </source>
</reference>
<dbReference type="PANTHER" id="PTHR43133:SF8">
    <property type="entry name" value="RNA POLYMERASE SIGMA FACTOR HI_1459-RELATED"/>
    <property type="match status" value="1"/>
</dbReference>